<dbReference type="InterPro" id="IPR014284">
    <property type="entry name" value="RNA_pol_sigma-70_dom"/>
</dbReference>
<dbReference type="PANTHER" id="PTHR43133:SF8">
    <property type="entry name" value="RNA POLYMERASE SIGMA FACTOR HI_1459-RELATED"/>
    <property type="match status" value="1"/>
</dbReference>
<evidence type="ECO:0000256" key="4">
    <source>
        <dbReference type="ARBA" id="ARBA00023125"/>
    </source>
</evidence>
<dbReference type="InterPro" id="IPR039425">
    <property type="entry name" value="RNA_pol_sigma-70-like"/>
</dbReference>
<dbReference type="Pfam" id="PF08281">
    <property type="entry name" value="Sigma70_r4_2"/>
    <property type="match status" value="1"/>
</dbReference>
<accession>A0A7X5R2C3</accession>
<evidence type="ECO:0000256" key="6">
    <source>
        <dbReference type="SAM" id="MobiDB-lite"/>
    </source>
</evidence>
<dbReference type="Pfam" id="PF04542">
    <property type="entry name" value="Sigma70_r2"/>
    <property type="match status" value="1"/>
</dbReference>
<dbReference type="InterPro" id="IPR036388">
    <property type="entry name" value="WH-like_DNA-bd_sf"/>
</dbReference>
<keyword evidence="10" id="KW-1185">Reference proteome</keyword>
<keyword evidence="2" id="KW-0805">Transcription regulation</keyword>
<feature type="domain" description="RNA polymerase sigma factor 70 region 4 type 2" evidence="8">
    <location>
        <begin position="129"/>
        <end position="179"/>
    </location>
</feature>
<keyword evidence="4" id="KW-0238">DNA-binding</keyword>
<dbReference type="RefSeq" id="WP_167150552.1">
    <property type="nucleotide sequence ID" value="NZ_JAAMOX010000002.1"/>
</dbReference>
<name>A0A7X5R2C3_9MICO</name>
<dbReference type="GO" id="GO:0006352">
    <property type="term" value="P:DNA-templated transcription initiation"/>
    <property type="evidence" value="ECO:0007669"/>
    <property type="project" value="InterPro"/>
</dbReference>
<evidence type="ECO:0000256" key="3">
    <source>
        <dbReference type="ARBA" id="ARBA00023082"/>
    </source>
</evidence>
<reference evidence="9 10" key="1">
    <citation type="submission" date="2020-02" db="EMBL/GenBank/DDBJ databases">
        <title>Sequencing the genomes of 1000 actinobacteria strains.</title>
        <authorList>
            <person name="Klenk H.-P."/>
        </authorList>
    </citation>
    <scope>NUCLEOTIDE SEQUENCE [LARGE SCALE GENOMIC DNA]</scope>
    <source>
        <strain evidence="9 10">DSM 27960</strain>
    </source>
</reference>
<evidence type="ECO:0000256" key="2">
    <source>
        <dbReference type="ARBA" id="ARBA00023015"/>
    </source>
</evidence>
<evidence type="ECO:0000256" key="1">
    <source>
        <dbReference type="ARBA" id="ARBA00010641"/>
    </source>
</evidence>
<dbReference type="SUPFAM" id="SSF88659">
    <property type="entry name" value="Sigma3 and sigma4 domains of RNA polymerase sigma factors"/>
    <property type="match status" value="1"/>
</dbReference>
<keyword evidence="5" id="KW-0804">Transcription</keyword>
<dbReference type="InterPro" id="IPR013325">
    <property type="entry name" value="RNA_pol_sigma_r2"/>
</dbReference>
<dbReference type="PANTHER" id="PTHR43133">
    <property type="entry name" value="RNA POLYMERASE ECF-TYPE SIGMA FACTO"/>
    <property type="match status" value="1"/>
</dbReference>
<comment type="caution">
    <text evidence="9">The sequence shown here is derived from an EMBL/GenBank/DDBJ whole genome shotgun (WGS) entry which is preliminary data.</text>
</comment>
<protein>
    <submittedName>
        <fullName evidence="9">RNA polymerase sigma factor (Sigma-70 family)</fullName>
    </submittedName>
</protein>
<dbReference type="CDD" id="cd06171">
    <property type="entry name" value="Sigma70_r4"/>
    <property type="match status" value="1"/>
</dbReference>
<gene>
    <name evidence="9" type="ORF">FHX76_002033</name>
</gene>
<keyword evidence="3" id="KW-0731">Sigma factor</keyword>
<evidence type="ECO:0000313" key="9">
    <source>
        <dbReference type="EMBL" id="NIH54137.1"/>
    </source>
</evidence>
<dbReference type="GO" id="GO:0016987">
    <property type="term" value="F:sigma factor activity"/>
    <property type="evidence" value="ECO:0007669"/>
    <property type="project" value="UniProtKB-KW"/>
</dbReference>
<dbReference type="Proteomes" id="UP000541033">
    <property type="component" value="Unassembled WGS sequence"/>
</dbReference>
<evidence type="ECO:0000256" key="5">
    <source>
        <dbReference type="ARBA" id="ARBA00023163"/>
    </source>
</evidence>
<dbReference type="InterPro" id="IPR007627">
    <property type="entry name" value="RNA_pol_sigma70_r2"/>
</dbReference>
<dbReference type="SUPFAM" id="SSF88946">
    <property type="entry name" value="Sigma2 domain of RNA polymerase sigma factors"/>
    <property type="match status" value="1"/>
</dbReference>
<dbReference type="EMBL" id="JAAMOX010000002">
    <property type="protein sequence ID" value="NIH54137.1"/>
    <property type="molecule type" value="Genomic_DNA"/>
</dbReference>
<dbReference type="AlphaFoldDB" id="A0A7X5R2C3"/>
<dbReference type="Gene3D" id="1.10.1740.10">
    <property type="match status" value="1"/>
</dbReference>
<dbReference type="Gene3D" id="1.10.10.10">
    <property type="entry name" value="Winged helix-like DNA-binding domain superfamily/Winged helix DNA-binding domain"/>
    <property type="match status" value="1"/>
</dbReference>
<dbReference type="NCBIfam" id="TIGR02937">
    <property type="entry name" value="sigma70-ECF"/>
    <property type="match status" value="1"/>
</dbReference>
<evidence type="ECO:0000313" key="10">
    <source>
        <dbReference type="Proteomes" id="UP000541033"/>
    </source>
</evidence>
<evidence type="ECO:0000259" key="8">
    <source>
        <dbReference type="Pfam" id="PF08281"/>
    </source>
</evidence>
<evidence type="ECO:0000259" key="7">
    <source>
        <dbReference type="Pfam" id="PF04542"/>
    </source>
</evidence>
<proteinExistence type="inferred from homology"/>
<organism evidence="9 10">
    <name type="scientific">Lysinibacter cavernae</name>
    <dbReference type="NCBI Taxonomy" id="1640652"/>
    <lineage>
        <taxon>Bacteria</taxon>
        <taxon>Bacillati</taxon>
        <taxon>Actinomycetota</taxon>
        <taxon>Actinomycetes</taxon>
        <taxon>Micrococcales</taxon>
        <taxon>Microbacteriaceae</taxon>
        <taxon>Lysinibacter</taxon>
    </lineage>
</organism>
<dbReference type="GO" id="GO:0003677">
    <property type="term" value="F:DNA binding"/>
    <property type="evidence" value="ECO:0007669"/>
    <property type="project" value="UniProtKB-KW"/>
</dbReference>
<feature type="region of interest" description="Disordered" evidence="6">
    <location>
        <begin position="336"/>
        <end position="377"/>
    </location>
</feature>
<comment type="similarity">
    <text evidence="1">Belongs to the sigma-70 factor family. ECF subfamily.</text>
</comment>
<feature type="domain" description="RNA polymerase sigma-70 region 2" evidence="7">
    <location>
        <begin position="33"/>
        <end position="93"/>
    </location>
</feature>
<dbReference type="InterPro" id="IPR013324">
    <property type="entry name" value="RNA_pol_sigma_r3/r4-like"/>
</dbReference>
<dbReference type="InterPro" id="IPR013249">
    <property type="entry name" value="RNA_pol_sigma70_r4_t2"/>
</dbReference>
<sequence>MTSIHGPGLPSGETDAQLLEDYRAGDESAMTALYSRYYAMAISHTYRFVGTKAEAEDIVSEAFAKVMQAIRNGKGPTASLWWYLVTAMKSVALTPRRGPEAAMAVDSEMLELLSGDEQSGPESRDEHPALMTAFRALPQRWQEVMWYRDVEGLSMKEAGEAMRISSSALGALHTRARQRFRVEYVRASAGEFSAEACQPFYSQLPEYLDAPAGDPAFADLEAHLASCEACAEGSVALTHISERFLRGAAASAPGIVGASALLRAQGIGAAEVAQASTALQPATSGASAFLSGTAAKVAVAAAGLAVVSVGAFVWMTSSTAVQPNDPIPTPITGQVVAQSEKIPTASSAPEAGGTTGDSGNDAGEPDAQASAAPSTKGRSGRLLLVELPMRDGTCALFFQPAVNGEPAYFEQATLGEGHCEVALSRADGFAASLDSTETSRLAHAARTGNYSIGFTTDAAGETQRNHAFVFEVTNTYLGR</sequence>